<evidence type="ECO:0000256" key="4">
    <source>
        <dbReference type="ARBA" id="ARBA00022989"/>
    </source>
</evidence>
<keyword evidence="4 6" id="KW-1133">Transmembrane helix</keyword>
<dbReference type="EMBL" id="JANUGW010000002">
    <property type="protein sequence ID" value="MCS0580753.1"/>
    <property type="molecule type" value="Genomic_DNA"/>
</dbReference>
<protein>
    <submittedName>
        <fullName evidence="7">Prepilin-type N-terminal cleavage/methylation domain-containing protein</fullName>
    </submittedName>
</protein>
<dbReference type="NCBIfam" id="TIGR02532">
    <property type="entry name" value="IV_pilin_GFxxxE"/>
    <property type="match status" value="1"/>
</dbReference>
<keyword evidence="3 6" id="KW-0812">Transmembrane</keyword>
<evidence type="ECO:0000256" key="3">
    <source>
        <dbReference type="ARBA" id="ARBA00022692"/>
    </source>
</evidence>
<dbReference type="InterPro" id="IPR031982">
    <property type="entry name" value="PilE-like"/>
</dbReference>
<evidence type="ECO:0000313" key="7">
    <source>
        <dbReference type="EMBL" id="MCS0580753.1"/>
    </source>
</evidence>
<evidence type="ECO:0000256" key="5">
    <source>
        <dbReference type="ARBA" id="ARBA00023136"/>
    </source>
</evidence>
<evidence type="ECO:0000313" key="8">
    <source>
        <dbReference type="Proteomes" id="UP001204151"/>
    </source>
</evidence>
<evidence type="ECO:0000256" key="6">
    <source>
        <dbReference type="SAM" id="Phobius"/>
    </source>
</evidence>
<evidence type="ECO:0000256" key="2">
    <source>
        <dbReference type="ARBA" id="ARBA00022481"/>
    </source>
</evidence>
<proteinExistence type="predicted"/>
<keyword evidence="8" id="KW-1185">Reference proteome</keyword>
<dbReference type="SUPFAM" id="SSF54523">
    <property type="entry name" value="Pili subunits"/>
    <property type="match status" value="1"/>
</dbReference>
<dbReference type="PROSITE" id="PS00409">
    <property type="entry name" value="PROKAR_NTER_METHYL"/>
    <property type="match status" value="1"/>
</dbReference>
<dbReference type="Pfam" id="PF16732">
    <property type="entry name" value="ComP_DUS"/>
    <property type="match status" value="1"/>
</dbReference>
<dbReference type="PANTHER" id="PTHR30093">
    <property type="entry name" value="GENERAL SECRETION PATHWAY PROTEIN G"/>
    <property type="match status" value="1"/>
</dbReference>
<sequence>MKTRSLSTRRERGFTLIEILVVVAIVGILSAIAVPAYQDYVIRARLTEAFSALGSIPTAAEDYWNTNSPHTYAGFDRMPPNSANFTYALSGASASAYTVTATGAGPVAGFVYTIDQNGNRATTAAPSGWGTSTSCWIDRKGAQCVQ</sequence>
<dbReference type="InterPro" id="IPR012902">
    <property type="entry name" value="N_methyl_site"/>
</dbReference>
<evidence type="ECO:0000256" key="1">
    <source>
        <dbReference type="ARBA" id="ARBA00004167"/>
    </source>
</evidence>
<name>A0ABT1ZLI9_9BURK</name>
<dbReference type="RefSeq" id="WP_258815404.1">
    <property type="nucleotide sequence ID" value="NZ_JANUGW010000002.1"/>
</dbReference>
<reference evidence="7 8" key="1">
    <citation type="submission" date="2022-08" db="EMBL/GenBank/DDBJ databases">
        <title>Reclassification of Massilia species as members of the genera Telluria, Duganella, Pseudoduganella, Mokoshia gen. nov. and Zemynaea gen. nov. using orthogonal and non-orthogonal genome-based approaches.</title>
        <authorList>
            <person name="Bowman J.P."/>
        </authorList>
    </citation>
    <scope>NUCLEOTIDE SEQUENCE [LARGE SCALE GENOMIC DNA]</scope>
    <source>
        <strain evidence="7 8">JCM 31316</strain>
    </source>
</reference>
<feature type="transmembrane region" description="Helical" evidence="6">
    <location>
        <begin position="12"/>
        <end position="37"/>
    </location>
</feature>
<gene>
    <name evidence="7" type="ORF">NX784_04025</name>
</gene>
<dbReference type="InterPro" id="IPR045584">
    <property type="entry name" value="Pilin-like"/>
</dbReference>
<dbReference type="Pfam" id="PF07963">
    <property type="entry name" value="N_methyl"/>
    <property type="match status" value="1"/>
</dbReference>
<comment type="subcellular location">
    <subcellularLocation>
        <location evidence="1">Membrane</location>
        <topology evidence="1">Single-pass membrane protein</topology>
    </subcellularLocation>
</comment>
<dbReference type="Gene3D" id="3.30.700.10">
    <property type="entry name" value="Glycoprotein, Type 4 Pilin"/>
    <property type="match status" value="1"/>
</dbReference>
<dbReference type="Proteomes" id="UP001204151">
    <property type="component" value="Unassembled WGS sequence"/>
</dbReference>
<dbReference type="PANTHER" id="PTHR30093:SF44">
    <property type="entry name" value="TYPE II SECRETION SYSTEM CORE PROTEIN G"/>
    <property type="match status" value="1"/>
</dbReference>
<accession>A0ABT1ZLI9</accession>
<keyword evidence="2" id="KW-0488">Methylation</keyword>
<organism evidence="7 8">
    <name type="scientific">Massilia pinisoli</name>
    <dbReference type="NCBI Taxonomy" id="1772194"/>
    <lineage>
        <taxon>Bacteria</taxon>
        <taxon>Pseudomonadati</taxon>
        <taxon>Pseudomonadota</taxon>
        <taxon>Betaproteobacteria</taxon>
        <taxon>Burkholderiales</taxon>
        <taxon>Oxalobacteraceae</taxon>
        <taxon>Telluria group</taxon>
        <taxon>Massilia</taxon>
    </lineage>
</organism>
<keyword evidence="5 6" id="KW-0472">Membrane</keyword>
<comment type="caution">
    <text evidence="7">The sequence shown here is derived from an EMBL/GenBank/DDBJ whole genome shotgun (WGS) entry which is preliminary data.</text>
</comment>